<evidence type="ECO:0000313" key="2">
    <source>
        <dbReference type="Proteomes" id="UP000186030"/>
    </source>
</evidence>
<accession>A0A1Q5T433</accession>
<reference evidence="1 2" key="1">
    <citation type="submission" date="2016-11" db="EMBL/GenBank/DDBJ databases">
        <authorList>
            <person name="Kadnikov V."/>
            <person name="Nazina T."/>
        </authorList>
    </citation>
    <scope>NUCLEOTIDE SEQUENCE [LARGE SCALE GENOMIC DNA]</scope>
    <source>
        <strain evidence="1 2">1017</strain>
    </source>
</reference>
<sequence length="41" mass="4623">MFNERGHWQKLPRMSASKKLAIGLPQSPDGQLCFLIDIKAP</sequence>
<name>A0A1Q5T433_9BACL</name>
<dbReference type="AlphaFoldDB" id="A0A1Q5T433"/>
<gene>
    <name evidence="1" type="ORF">BRO54_1197</name>
</gene>
<reference evidence="2" key="2">
    <citation type="submission" date="2017-01" db="EMBL/GenBank/DDBJ databases">
        <title>Genome sequencing and annotation of Geobacillus sp. 1017, a Hydrocarbon-Oxidizing Thermophilic Bacterium Isolated from a Heavy Oil Reservoir (China).</title>
        <authorList>
            <person name="Kadnikov V.V."/>
            <person name="Mardanov A.V."/>
            <person name="Poltaraus A.B."/>
            <person name="Sokolova D.S."/>
            <person name="Semenova E.M."/>
            <person name="Ravin N.V."/>
            <person name="Tourova T.P."/>
            <person name="Nazina T.N."/>
        </authorList>
    </citation>
    <scope>NUCLEOTIDE SEQUENCE [LARGE SCALE GENOMIC DNA]</scope>
    <source>
        <strain evidence="2">1017</strain>
    </source>
</reference>
<evidence type="ECO:0000313" key="1">
    <source>
        <dbReference type="EMBL" id="OKO94992.1"/>
    </source>
</evidence>
<organism evidence="1 2">
    <name type="scientific">Geobacillus proteiniphilus</name>
    <dbReference type="NCBI Taxonomy" id="860353"/>
    <lineage>
        <taxon>Bacteria</taxon>
        <taxon>Bacillati</taxon>
        <taxon>Bacillota</taxon>
        <taxon>Bacilli</taxon>
        <taxon>Bacillales</taxon>
        <taxon>Anoxybacillaceae</taxon>
        <taxon>Geobacillus</taxon>
    </lineage>
</organism>
<protein>
    <submittedName>
        <fullName evidence="1">Uncharacterized protein</fullName>
    </submittedName>
</protein>
<dbReference type="Proteomes" id="UP000186030">
    <property type="component" value="Unassembled WGS sequence"/>
</dbReference>
<comment type="caution">
    <text evidence="1">The sequence shown here is derived from an EMBL/GenBank/DDBJ whole genome shotgun (WGS) entry which is preliminary data.</text>
</comment>
<dbReference type="EMBL" id="MQMG01000011">
    <property type="protein sequence ID" value="OKO94992.1"/>
    <property type="molecule type" value="Genomic_DNA"/>
</dbReference>
<proteinExistence type="predicted"/>